<dbReference type="GO" id="GO:0061635">
    <property type="term" value="P:regulation of protein complex stability"/>
    <property type="evidence" value="ECO:0007669"/>
    <property type="project" value="InterPro"/>
</dbReference>
<dbReference type="EMBL" id="CM007384">
    <property type="protein sequence ID" value="ONK72261.1"/>
    <property type="molecule type" value="Genomic_DNA"/>
</dbReference>
<name>A0A5P1F6G6_ASPOF</name>
<dbReference type="PANTHER" id="PTHR35753">
    <property type="entry name" value="PROTEIN MAINTENANCE OF PSII UNDER HIGH LIGHT 1"/>
    <property type="match status" value="1"/>
</dbReference>
<protein>
    <submittedName>
        <fullName evidence="3">Uncharacterized protein</fullName>
    </submittedName>
</protein>
<dbReference type="Proteomes" id="UP000243459">
    <property type="component" value="Chromosome 4"/>
</dbReference>
<feature type="region of interest" description="Disordered" evidence="1">
    <location>
        <begin position="65"/>
        <end position="96"/>
    </location>
</feature>
<feature type="transmembrane region" description="Helical" evidence="2">
    <location>
        <begin position="36"/>
        <end position="55"/>
    </location>
</feature>
<gene>
    <name evidence="3" type="ORF">A4U43_C04F17510</name>
    <name evidence="4" type="ORF">A4U43_C04F17600</name>
</gene>
<dbReference type="AlphaFoldDB" id="A0A5P1F6G6"/>
<dbReference type="GO" id="GO:0009535">
    <property type="term" value="C:chloroplast thylakoid membrane"/>
    <property type="evidence" value="ECO:0007669"/>
    <property type="project" value="InterPro"/>
</dbReference>
<keyword evidence="2" id="KW-0472">Membrane</keyword>
<keyword evidence="2" id="KW-0812">Transmembrane</keyword>
<evidence type="ECO:0000256" key="2">
    <source>
        <dbReference type="SAM" id="Phobius"/>
    </source>
</evidence>
<keyword evidence="2" id="KW-1133">Transmembrane helix</keyword>
<dbReference type="EMBL" id="CM007384">
    <property type="protein sequence ID" value="ONK72270.1"/>
    <property type="molecule type" value="Genomic_DNA"/>
</dbReference>
<evidence type="ECO:0000256" key="1">
    <source>
        <dbReference type="SAM" id="MobiDB-lite"/>
    </source>
</evidence>
<dbReference type="PANTHER" id="PTHR35753:SF2">
    <property type="entry name" value="PROTEIN MAINTENANCE OF PSII UNDER HIGH LIGHT 1"/>
    <property type="match status" value="1"/>
</dbReference>
<keyword evidence="5" id="KW-1185">Reference proteome</keyword>
<dbReference type="Gramene" id="ONK72261">
    <property type="protein sequence ID" value="ONK72261"/>
    <property type="gene ID" value="A4U43_C04F17510"/>
</dbReference>
<evidence type="ECO:0000313" key="5">
    <source>
        <dbReference type="Proteomes" id="UP000243459"/>
    </source>
</evidence>
<reference evidence="3" key="1">
    <citation type="submission" date="2016-10" db="EMBL/GenBank/DDBJ databases">
        <title>The evolution of sex chromosomes in Asparagus.</title>
        <authorList>
            <person name="Leebens-Mack J."/>
            <person name="Bowers J."/>
            <person name="Harkess A."/>
            <person name="Ayyampalayam S."/>
        </authorList>
    </citation>
    <scope>NUCLEOTIDE SEQUENCE [LARGE SCALE GENOMIC DNA]</scope>
    <source>
        <tissue evidence="3">Spear</tissue>
    </source>
</reference>
<reference evidence="5" key="2">
    <citation type="journal article" date="2017" name="Nat. Commun.">
        <title>The asparagus genome sheds light on the origin and evolution of a young Y chromosome.</title>
        <authorList>
            <person name="Harkess A."/>
            <person name="Zhou J."/>
            <person name="Xu C."/>
            <person name="Bowers J.E."/>
            <person name="Van der Hulst R."/>
            <person name="Ayyampalayam S."/>
            <person name="Mercati F."/>
            <person name="Riccardi P."/>
            <person name="McKain M.R."/>
            <person name="Kakrana A."/>
            <person name="Tang H."/>
            <person name="Ray J."/>
            <person name="Groenendijk J."/>
            <person name="Arikit S."/>
            <person name="Mathioni S.M."/>
            <person name="Nakano M."/>
            <person name="Shan H."/>
            <person name="Telgmann-Rauber A."/>
            <person name="Kanno A."/>
            <person name="Yue Z."/>
            <person name="Chen H."/>
            <person name="Li W."/>
            <person name="Chen Y."/>
            <person name="Xu X."/>
            <person name="Zhang Y."/>
            <person name="Luo S."/>
            <person name="Chen H."/>
            <person name="Gao J."/>
            <person name="Mao Z."/>
            <person name="Pires J.C."/>
            <person name="Luo M."/>
            <person name="Kudrna D."/>
            <person name="Wing R.A."/>
            <person name="Meyers B.C."/>
            <person name="Yi K."/>
            <person name="Kong H."/>
            <person name="Lavrijsen P."/>
            <person name="Sunseri F."/>
            <person name="Falavigna A."/>
            <person name="Ye Y."/>
            <person name="Leebens-Mack J.H."/>
            <person name="Chen G."/>
        </authorList>
    </citation>
    <scope>NUCLEOTIDE SEQUENCE [LARGE SCALE GENOMIC DNA]</scope>
    <source>
        <strain evidence="5">cv. DH0086</strain>
    </source>
</reference>
<dbReference type="InterPro" id="IPR038936">
    <property type="entry name" value="MPH1"/>
</dbReference>
<organism evidence="3 5">
    <name type="scientific">Asparagus officinalis</name>
    <name type="common">Garden asparagus</name>
    <dbReference type="NCBI Taxonomy" id="4686"/>
    <lineage>
        <taxon>Eukaryota</taxon>
        <taxon>Viridiplantae</taxon>
        <taxon>Streptophyta</taxon>
        <taxon>Embryophyta</taxon>
        <taxon>Tracheophyta</taxon>
        <taxon>Spermatophyta</taxon>
        <taxon>Magnoliopsida</taxon>
        <taxon>Liliopsida</taxon>
        <taxon>Asparagales</taxon>
        <taxon>Asparagaceae</taxon>
        <taxon>Asparagoideae</taxon>
        <taxon>Asparagus</taxon>
    </lineage>
</organism>
<proteinExistence type="predicted"/>
<evidence type="ECO:0000313" key="3">
    <source>
        <dbReference type="EMBL" id="ONK72261.1"/>
    </source>
</evidence>
<sequence length="96" mass="9891">MEDAPADAESKRAFKFPFIACEIFTCTSSSGAENTAVIAAGLALISIAAASAILLQVDKKAPQASEYRAEGDASASPEVQVDLKVEGESSSVENVP</sequence>
<accession>A0A5P1F6G6</accession>
<evidence type="ECO:0000313" key="4">
    <source>
        <dbReference type="EMBL" id="ONK72270.1"/>
    </source>
</evidence>
<dbReference type="Gramene" id="ONK72270">
    <property type="protein sequence ID" value="ONK72270"/>
    <property type="gene ID" value="A4U43_C04F17600"/>
</dbReference>